<keyword evidence="1" id="KW-0408">Iron</keyword>
<dbReference type="OMA" id="VTRWTNC"/>
<dbReference type="CDD" id="cd00207">
    <property type="entry name" value="fer2"/>
    <property type="match status" value="1"/>
</dbReference>
<dbReference type="InterPro" id="IPR012675">
    <property type="entry name" value="Beta-grasp_dom_sf"/>
</dbReference>
<dbReference type="Proteomes" id="UP000751190">
    <property type="component" value="Unassembled WGS sequence"/>
</dbReference>
<evidence type="ECO:0000259" key="4">
    <source>
        <dbReference type="PROSITE" id="PS50106"/>
    </source>
</evidence>
<comment type="caution">
    <text evidence="5">The sequence shown here is derived from an EMBL/GenBank/DDBJ whole genome shotgun (WGS) entry which is preliminary data.</text>
</comment>
<keyword evidence="1" id="KW-0479">Metal-binding</keyword>
<dbReference type="SUPFAM" id="SSF50156">
    <property type="entry name" value="PDZ domain-like"/>
    <property type="match status" value="1"/>
</dbReference>
<dbReference type="GO" id="GO:0051537">
    <property type="term" value="F:2 iron, 2 sulfur cluster binding"/>
    <property type="evidence" value="ECO:0007669"/>
    <property type="project" value="UniProtKB-KW"/>
</dbReference>
<gene>
    <name evidence="5" type="ORF">KFE25_005246</name>
</gene>
<dbReference type="SMART" id="SM00228">
    <property type="entry name" value="PDZ"/>
    <property type="match status" value="1"/>
</dbReference>
<name>A0A8J5X6J6_DIALT</name>
<dbReference type="InterPro" id="IPR036010">
    <property type="entry name" value="2Fe-2S_ferredoxin-like_sf"/>
</dbReference>
<proteinExistence type="predicted"/>
<evidence type="ECO:0000313" key="5">
    <source>
        <dbReference type="EMBL" id="KAG8458819.1"/>
    </source>
</evidence>
<feature type="chain" id="PRO_5035248108" description="PDZ domain-containing protein" evidence="3">
    <location>
        <begin position="22"/>
        <end position="266"/>
    </location>
</feature>
<keyword evidence="6" id="KW-1185">Reference proteome</keyword>
<dbReference type="Gene3D" id="3.10.20.30">
    <property type="match status" value="1"/>
</dbReference>
<evidence type="ECO:0000313" key="6">
    <source>
        <dbReference type="Proteomes" id="UP000751190"/>
    </source>
</evidence>
<dbReference type="SUPFAM" id="SSF54292">
    <property type="entry name" value="2Fe-2S ferredoxin-like"/>
    <property type="match status" value="1"/>
</dbReference>
<dbReference type="InterPro" id="IPR001041">
    <property type="entry name" value="2Fe-2S_ferredoxin-type"/>
</dbReference>
<dbReference type="EMBL" id="JAGTXO010000047">
    <property type="protein sequence ID" value="KAG8458819.1"/>
    <property type="molecule type" value="Genomic_DNA"/>
</dbReference>
<sequence>MARGGAALAWLAALNLCGAAALRGAPAALTRHASALRGRAVVAATAPANAGAEAGDDPRVYEVSIGRRTGIDIGCDLSLRWPYVFALVPGGAAELNGQIAVGDQLLGVGRTSVVGATVAETTDLIASAGGDEVLLTLFRGSRAELQREVGFAAGPSTVTIRVVQQGLPDVVFTAKAGCNLRDELVARKINVYRSFTRWTNCSGKQLCGSCIVDVTAGLDACSRRSIDESSTLRENPPSYRLSCITQVHGDITVAVQTPVGAAQWTR</sequence>
<evidence type="ECO:0000256" key="1">
    <source>
        <dbReference type="ARBA" id="ARBA00022714"/>
    </source>
</evidence>
<dbReference type="Pfam" id="PF00595">
    <property type="entry name" value="PDZ"/>
    <property type="match status" value="1"/>
</dbReference>
<keyword evidence="2" id="KW-0411">Iron-sulfur</keyword>
<dbReference type="AlphaFoldDB" id="A0A8J5X6J6"/>
<reference evidence="5" key="1">
    <citation type="submission" date="2021-05" db="EMBL/GenBank/DDBJ databases">
        <title>The genome of the haptophyte Pavlova lutheri (Diacronema luteri, Pavlovales) - a model for lipid biosynthesis in eukaryotic algae.</title>
        <authorList>
            <person name="Hulatt C.J."/>
            <person name="Posewitz M.C."/>
        </authorList>
    </citation>
    <scope>NUCLEOTIDE SEQUENCE</scope>
    <source>
        <strain evidence="5">NIVA-4/92</strain>
    </source>
</reference>
<evidence type="ECO:0000256" key="2">
    <source>
        <dbReference type="ARBA" id="ARBA00023014"/>
    </source>
</evidence>
<dbReference type="OrthoDB" id="5987010at2759"/>
<evidence type="ECO:0000256" key="3">
    <source>
        <dbReference type="SAM" id="SignalP"/>
    </source>
</evidence>
<organism evidence="5 6">
    <name type="scientific">Diacronema lutheri</name>
    <name type="common">Unicellular marine alga</name>
    <name type="synonym">Monochrysis lutheri</name>
    <dbReference type="NCBI Taxonomy" id="2081491"/>
    <lineage>
        <taxon>Eukaryota</taxon>
        <taxon>Haptista</taxon>
        <taxon>Haptophyta</taxon>
        <taxon>Pavlovophyceae</taxon>
        <taxon>Pavlovales</taxon>
        <taxon>Pavlovaceae</taxon>
        <taxon>Diacronema</taxon>
    </lineage>
</organism>
<dbReference type="Gene3D" id="2.30.42.10">
    <property type="match status" value="1"/>
</dbReference>
<dbReference type="InterPro" id="IPR001478">
    <property type="entry name" value="PDZ"/>
</dbReference>
<dbReference type="PROSITE" id="PS50106">
    <property type="entry name" value="PDZ"/>
    <property type="match status" value="1"/>
</dbReference>
<accession>A0A8J5X6J6</accession>
<keyword evidence="3" id="KW-0732">Signal</keyword>
<keyword evidence="1" id="KW-0001">2Fe-2S</keyword>
<dbReference type="InterPro" id="IPR036034">
    <property type="entry name" value="PDZ_sf"/>
</dbReference>
<feature type="signal peptide" evidence="3">
    <location>
        <begin position="1"/>
        <end position="21"/>
    </location>
</feature>
<protein>
    <recommendedName>
        <fullName evidence="4">PDZ domain-containing protein</fullName>
    </recommendedName>
</protein>
<feature type="domain" description="PDZ" evidence="4">
    <location>
        <begin position="62"/>
        <end position="140"/>
    </location>
</feature>